<evidence type="ECO:0000313" key="4">
    <source>
        <dbReference type="EMBL" id="GAU32885.1"/>
    </source>
</evidence>
<evidence type="ECO:0000313" key="5">
    <source>
        <dbReference type="Proteomes" id="UP000242715"/>
    </source>
</evidence>
<sequence length="2727" mass="308226">MATSSHAQAVKSLNKSPGRRRFVFKKFYDRIDDIEINVYESLDQVKDNPSEGSSFFRECLVEWRELNTTEDFISLYEEVISCTQTLPLVLLHKETLISKLLSRLHMKARLSLKPILRLIAALSRDLLKEFIPLFPRIVDSLASLLESGADREPDIIEQIFTSWSYIMMYLQKYLIKNPSEVLKYYPKEYVQQFMAEAMSLVLRKAPDEQLKRGIRKVTIEAVKKPSPCRESGVELLLYNIMMKRHSSSFHSKAERVLQLLTSETIHSIGNGADQEPASTSESTILNIIKSVFKKLCETMEPKELNLAWSCLYKEVHECVSTGNIKHLRCILSVLVSAVKVQKGQKVSDYKPMLELVLLLMRSYITPLGVTESQDGTCLVDEILKLMLATLDGLCSYNKSMISECATHWAPIFKSPSSSLLRFIEELLQKDLCLLAFRSNVISAINELLDMSKKEKKKESLEISEEEVIHILQSFCEKMQLDIRDSDFVDGESAEALARICNHLQGTILSWIEKINDIARSDVSCEIDERMALLWGVVNCYSHMSIVDAIPSLLVNLMDAVDQLLTVKAVLIADSSKKAWESLIGASLSSYYRLCNDSNLGADQTKKFLSFAKQYKSSSHVLLAVAGYLESKYGSSLEDTECRMYHPELEEMPAEAVETFSYNLCHSDKELRISTLKILCHYQSLSEENSSVAQSAAKKRKIEVSPTSVVDNTGNNPLLVLLSIETTPVSISTSRSIQRLISKIQMDLSSGRITHVYAPLVLNGLFGILNNRFSYLWNPVLECISVLVNLHFSLVWDTLINYLEKCQAMIEISSSLHDSDNGASFDQPAGLLGCFKLFVHHESDSTPSSTILTLLLQALQKIPTVIEPRSRQFIPLFLKFLGYNNPDLASVGLFDSHACKGKEWKLILKEWLNLLKLTKNPKSFYLSQFLKEVLQNRLIEEDDPEIQLRVLDCLLIWKDDFFLPYTEHLRNLISSKFTREELTTWSLSRESKMIEECHRAYLVPLVIRLLMPKVRKLKGLASRKKASICHRKAILSFIAGLDITELPLFFALLIKPLQIVEKTDGPANLFWTLPISCSSEFQASSLLEYFTLDNIATLSWKKKYGFLHVIEDIVGVFDELHIRPFLDLLVGCVVRVLESCTSSLDNVKLNGLSSDQHISSTNSNSLDEERVPENQILIGNTSNQLKDMRSLCLKIVSHVVNKYEDHEFGSDLWDRFFSSVKTLIEKFKQEAASSEKPSSLLSCFLAMSANHKLVALLCREESLIPDIFSIVSVNSASEAIVYCVLKFVENLLSLDNQLDYEDSSTHRVLLSNIEVLMDSICCLFGSDNAAKRKLIKSPGETVLRIFKFLPKYINEAEFAKRFVDILLLFLEKKTQDSDVCIEVLQVIQNIIPMLGNGSTAKILSALSPLYISAELDMRLRICDLLDVLVASDESVLSVAKLLRQLNTTSTLGWLDHDVILNAYSSINIDFFRNVQVEHALLILSHCVLDMSSEETTFVCSAQSSLLSFVDFSALILSQEGSSEQELSIMQNTDGCWTKSGIQRITKKFLLKNMEDAMDGPLAVRKGWMKLLSQMASKLPDVLNLKSLEVLCNDDSEANFFDNISHSVIRKRVKALSLFRNVISSNKLSEFITEKVFMRLFFNMLFDEKEVKVDHMKTACIETIASVAGQMGWKSYYALLNKCFQGASRSPDKQKLFIRLICAILDKFHFSEEPKKPLVCVSDTGVTNVVSSVILGNFVASDVNTDIQTCLYKVVLPKIQKLMDSDSERVNVNISLAALKLLKLLPGDVMDTYLPTIVHRISNFLKSHLESIRDEARSALATCLKELGLEYLQFIVKVLRSTLKRGYELHVLGYTLNFILSKCLSSAVSGKVDYCLGDLLSVIENDIFGDVAEQKEVEKIASKMKETKKKMSFESLKLVAQNVTFKSYALKLLAPVTAHLQKHVTQSVKGKLENMLLSIAAGIESNPSVDQTDLFVFIYGIVEDGLKNEIGWHENKSIKSEDKDRCTNAKRIFSGRVVASGLLCSHLITVFGMRILHKRMKGLKQGVKDENILSLLDPFVKLLSDGLCSKYEDILSASLGCLTVLVKLPLPSLQAHAERIKSTVLDITQTSVNSSSPLMQSCLTLLTMLLRNTEISLTQDQIQILIQLPIFMDIERNPSLMALSLLKGIVNRKLPVAEIYDIVTRVAELMVTSQMESIRKKCSKILLQFLLDYQLSEKRLQQHLDFLLSNLRYEHSTGRESVLEMIHAIIVKFPRSVLDEQSQTFFIHLVACLANDNDNIVRSMSGAAIKKLIGSVSPNALDSILKYALSWYLGDKQQLWGAAAQSEVFLGRVGMKLEEKIAVVLGLLIEVIKNGFLKHIDCVLPVTRRILQSAIHAVTNRQHGFESESIVPLWKEAYYSLVMLEKMIHQFDDLCFATDLEDIWEAICEMLLHPHSWLRNRSVRLIGLYFERVTDVNRQNHQSSFSSYFMMSPSRLYLIATSLCCQLKMPLIDDADSNLMTQNIVFAICGVHSLMGQTACIDPPAFWSKLEQHEQDRFLKAFDLINAKKGKSMFMSSSLTSSVSEDNNQLIVKNTQYTLVSLLLKKIGKIALQTDAIQMGIVFNSFWKIMAQIHSSKEDCLHYAHVVLLPLYKVSEGFAGKVIADNLKKLAEDTCGKIEHILGTQNFVQVYNLIRKNLSSKRNKRKQEEKVMAATNPMRNAKRKLKMSAKHRAYKKRKITTLKMGKWMH</sequence>
<accession>A0A2Z6NA91</accession>
<dbReference type="Pfam" id="PF23099">
    <property type="entry name" value="UTP20_C"/>
    <property type="match status" value="1"/>
</dbReference>
<dbReference type="InterPro" id="IPR011989">
    <property type="entry name" value="ARM-like"/>
</dbReference>
<dbReference type="GO" id="GO:0032040">
    <property type="term" value="C:small-subunit processome"/>
    <property type="evidence" value="ECO:0007669"/>
    <property type="project" value="TreeGrafter"/>
</dbReference>
<feature type="domain" description="U3 small nucleolar RNA-associated protein 20" evidence="2">
    <location>
        <begin position="1764"/>
        <end position="1980"/>
    </location>
</feature>
<dbReference type="GO" id="GO:0030686">
    <property type="term" value="C:90S preribosome"/>
    <property type="evidence" value="ECO:0007669"/>
    <property type="project" value="TreeGrafter"/>
</dbReference>
<dbReference type="Proteomes" id="UP000242715">
    <property type="component" value="Unassembled WGS sequence"/>
</dbReference>
<evidence type="ECO:0000259" key="3">
    <source>
        <dbReference type="Pfam" id="PF23099"/>
    </source>
</evidence>
<dbReference type="PANTHER" id="PTHR17695:SF11">
    <property type="entry name" value="SMALL SUBUNIT PROCESSOME COMPONENT 20 HOMOLOG"/>
    <property type="match status" value="1"/>
</dbReference>
<evidence type="ECO:0000259" key="1">
    <source>
        <dbReference type="Pfam" id="PF07539"/>
    </source>
</evidence>
<dbReference type="InterPro" id="IPR011430">
    <property type="entry name" value="UTP20_N"/>
</dbReference>
<dbReference type="Pfam" id="PF20416">
    <property type="entry name" value="UTP20"/>
    <property type="match status" value="1"/>
</dbReference>
<reference evidence="5" key="1">
    <citation type="journal article" date="2017" name="Front. Plant Sci.">
        <title>Climate Clever Clovers: New Paradigm to Reduce the Environmental Footprint of Ruminants by Breeding Low Methanogenic Forages Utilizing Haplotype Variation.</title>
        <authorList>
            <person name="Kaur P."/>
            <person name="Appels R."/>
            <person name="Bayer P.E."/>
            <person name="Keeble-Gagnere G."/>
            <person name="Wang J."/>
            <person name="Hirakawa H."/>
            <person name="Shirasawa K."/>
            <person name="Vercoe P."/>
            <person name="Stefanova K."/>
            <person name="Durmic Z."/>
            <person name="Nichols P."/>
            <person name="Revell C."/>
            <person name="Isobe S.N."/>
            <person name="Edwards D."/>
            <person name="Erskine W."/>
        </authorList>
    </citation>
    <scope>NUCLEOTIDE SEQUENCE [LARGE SCALE GENOMIC DNA]</scope>
    <source>
        <strain evidence="5">cv. Daliak</strain>
    </source>
</reference>
<dbReference type="Gene3D" id="1.25.10.10">
    <property type="entry name" value="Leucine-rich Repeat Variant"/>
    <property type="match status" value="2"/>
</dbReference>
<organism evidence="4 5">
    <name type="scientific">Trifolium subterraneum</name>
    <name type="common">Subterranean clover</name>
    <dbReference type="NCBI Taxonomy" id="3900"/>
    <lineage>
        <taxon>Eukaryota</taxon>
        <taxon>Viridiplantae</taxon>
        <taxon>Streptophyta</taxon>
        <taxon>Embryophyta</taxon>
        <taxon>Tracheophyta</taxon>
        <taxon>Spermatophyta</taxon>
        <taxon>Magnoliopsida</taxon>
        <taxon>eudicotyledons</taxon>
        <taxon>Gunneridae</taxon>
        <taxon>Pentapetalae</taxon>
        <taxon>rosids</taxon>
        <taxon>fabids</taxon>
        <taxon>Fabales</taxon>
        <taxon>Fabaceae</taxon>
        <taxon>Papilionoideae</taxon>
        <taxon>50 kb inversion clade</taxon>
        <taxon>NPAAA clade</taxon>
        <taxon>Hologalegina</taxon>
        <taxon>IRL clade</taxon>
        <taxon>Trifolieae</taxon>
        <taxon>Trifolium</taxon>
    </lineage>
</organism>
<dbReference type="InterPro" id="IPR016024">
    <property type="entry name" value="ARM-type_fold"/>
</dbReference>
<evidence type="ECO:0000259" key="2">
    <source>
        <dbReference type="Pfam" id="PF20416"/>
    </source>
</evidence>
<dbReference type="InterPro" id="IPR057525">
    <property type="entry name" value="UTP20_C"/>
</dbReference>
<dbReference type="Pfam" id="PF07539">
    <property type="entry name" value="UTP20_N"/>
    <property type="match status" value="1"/>
</dbReference>
<dbReference type="OrthoDB" id="360653at2759"/>
<dbReference type="InterPro" id="IPR052575">
    <property type="entry name" value="SSU_processome_comp_20"/>
</dbReference>
<name>A0A2Z6NA91_TRISU</name>
<keyword evidence="5" id="KW-1185">Reference proteome</keyword>
<gene>
    <name evidence="4" type="ORF">TSUD_393060</name>
</gene>
<dbReference type="SUPFAM" id="SSF48371">
    <property type="entry name" value="ARM repeat"/>
    <property type="match status" value="3"/>
</dbReference>
<dbReference type="PANTHER" id="PTHR17695">
    <property type="entry name" value="SMALL SUBUNIT PROCESSOME COMPONENT 20 HOMOLOG"/>
    <property type="match status" value="1"/>
</dbReference>
<proteinExistence type="predicted"/>
<feature type="domain" description="U3 small nucleolar RNA-associated protein 20 C-terminal" evidence="3">
    <location>
        <begin position="2643"/>
        <end position="2718"/>
    </location>
</feature>
<dbReference type="EMBL" id="DF973510">
    <property type="protein sequence ID" value="GAU32885.1"/>
    <property type="molecule type" value="Genomic_DNA"/>
</dbReference>
<protein>
    <submittedName>
        <fullName evidence="4">Uncharacterized protein</fullName>
    </submittedName>
</protein>
<dbReference type="InterPro" id="IPR046523">
    <property type="entry name" value="UTP20_dom"/>
</dbReference>
<feature type="domain" description="U3 small nucleolar RNA-associated protein 20 N-terminal" evidence="1">
    <location>
        <begin position="906"/>
        <end position="1520"/>
    </location>
</feature>